<proteinExistence type="predicted"/>
<evidence type="ECO:0000256" key="1">
    <source>
        <dbReference type="SAM" id="MobiDB-lite"/>
    </source>
</evidence>
<keyword evidence="2" id="KW-0472">Membrane</keyword>
<keyword evidence="2" id="KW-0812">Transmembrane</keyword>
<dbReference type="RefSeq" id="WP_241060223.1">
    <property type="nucleotide sequence ID" value="NZ_JAKWJU010000002.1"/>
</dbReference>
<sequence>MLHTIADIAAAFVGLWIVLYLLGVDQDNLFVQYVRDMAYWLAGWSQHVATVEDEHLRLVLNYVLPAAVYLFIGHGVAAKMRHTNRRGSPSTVAARRDPRPPVRTPGA</sequence>
<accession>A0ABS9SZH2</accession>
<dbReference type="Proteomes" id="UP001166784">
    <property type="component" value="Unassembled WGS sequence"/>
</dbReference>
<reference evidence="3" key="2">
    <citation type="journal article" date="2023" name="Int. J. Syst. Evol. Microbiol.">
        <title>Streptomyces marispadix sp. nov., isolated from marine beach sediment of the Northern Coast of Portugal.</title>
        <authorList>
            <person name="dos Santos J.D.N."/>
            <person name="Vitorino I.R."/>
            <person name="Kallscheuer N."/>
            <person name="Srivastava A."/>
            <person name="Krautwurst S."/>
            <person name="Marz M."/>
            <person name="Jogler C."/>
            <person name="Lobo Da Cunha A."/>
            <person name="Catita J."/>
            <person name="Goncalves H."/>
            <person name="Gonzalez I."/>
            <person name="Reyes F."/>
            <person name="Lage O.M."/>
        </authorList>
    </citation>
    <scope>NUCLEOTIDE SEQUENCE</scope>
    <source>
        <strain evidence="3">M600PL45_2</strain>
    </source>
</reference>
<feature type="transmembrane region" description="Helical" evidence="2">
    <location>
        <begin position="59"/>
        <end position="78"/>
    </location>
</feature>
<reference evidence="3" key="1">
    <citation type="submission" date="2022-03" db="EMBL/GenBank/DDBJ databases">
        <authorList>
            <person name="Santos J.D.N."/>
            <person name="Kallscheuer N."/>
            <person name="Jogler C."/>
            <person name="Lage O.M."/>
        </authorList>
    </citation>
    <scope>NUCLEOTIDE SEQUENCE</scope>
    <source>
        <strain evidence="3">M600PL45_2</strain>
    </source>
</reference>
<evidence type="ECO:0000313" key="4">
    <source>
        <dbReference type="Proteomes" id="UP001166784"/>
    </source>
</evidence>
<evidence type="ECO:0000313" key="3">
    <source>
        <dbReference type="EMBL" id="MCH6161647.1"/>
    </source>
</evidence>
<gene>
    <name evidence="3" type="ORF">MMA15_14980</name>
</gene>
<dbReference type="EMBL" id="JAKWJU010000002">
    <property type="protein sequence ID" value="MCH6161647.1"/>
    <property type="molecule type" value="Genomic_DNA"/>
</dbReference>
<protein>
    <submittedName>
        <fullName evidence="3">Uncharacterized protein</fullName>
    </submittedName>
</protein>
<feature type="transmembrane region" description="Helical" evidence="2">
    <location>
        <begin position="5"/>
        <end position="23"/>
    </location>
</feature>
<keyword evidence="4" id="KW-1185">Reference proteome</keyword>
<organism evidence="3 4">
    <name type="scientific">Streptomyces marispadix</name>
    <dbReference type="NCBI Taxonomy" id="2922868"/>
    <lineage>
        <taxon>Bacteria</taxon>
        <taxon>Bacillati</taxon>
        <taxon>Actinomycetota</taxon>
        <taxon>Actinomycetes</taxon>
        <taxon>Kitasatosporales</taxon>
        <taxon>Streptomycetaceae</taxon>
        <taxon>Streptomyces</taxon>
    </lineage>
</organism>
<feature type="region of interest" description="Disordered" evidence="1">
    <location>
        <begin position="82"/>
        <end position="107"/>
    </location>
</feature>
<keyword evidence="2" id="KW-1133">Transmembrane helix</keyword>
<name>A0ABS9SZH2_9ACTN</name>
<comment type="caution">
    <text evidence="3">The sequence shown here is derived from an EMBL/GenBank/DDBJ whole genome shotgun (WGS) entry which is preliminary data.</text>
</comment>
<evidence type="ECO:0000256" key="2">
    <source>
        <dbReference type="SAM" id="Phobius"/>
    </source>
</evidence>